<feature type="region of interest" description="Disordered" evidence="9">
    <location>
        <begin position="200"/>
        <end position="223"/>
    </location>
</feature>
<comment type="subcellular location">
    <subcellularLocation>
        <location evidence="1">Nucleus</location>
    </subcellularLocation>
</comment>
<keyword evidence="11" id="KW-1185">Reference proteome</keyword>
<dbReference type="GO" id="GO:0008270">
    <property type="term" value="F:zinc ion binding"/>
    <property type="evidence" value="ECO:0007669"/>
    <property type="project" value="UniProtKB-KW"/>
</dbReference>
<evidence type="ECO:0000256" key="7">
    <source>
        <dbReference type="ARBA" id="ARBA00023163"/>
    </source>
</evidence>
<evidence type="ECO:0000256" key="9">
    <source>
        <dbReference type="SAM" id="MobiDB-lite"/>
    </source>
</evidence>
<evidence type="ECO:0000256" key="1">
    <source>
        <dbReference type="ARBA" id="ARBA00004123"/>
    </source>
</evidence>
<dbReference type="Proteomes" id="UP001221898">
    <property type="component" value="Unassembled WGS sequence"/>
</dbReference>
<evidence type="ECO:0000256" key="6">
    <source>
        <dbReference type="ARBA" id="ARBA00023015"/>
    </source>
</evidence>
<keyword evidence="4" id="KW-0863">Zinc-finger</keyword>
<proteinExistence type="predicted"/>
<dbReference type="GO" id="GO:0000981">
    <property type="term" value="F:DNA-binding transcription factor activity, RNA polymerase II-specific"/>
    <property type="evidence" value="ECO:0007669"/>
    <property type="project" value="TreeGrafter"/>
</dbReference>
<evidence type="ECO:0000313" key="11">
    <source>
        <dbReference type="Proteomes" id="UP001221898"/>
    </source>
</evidence>
<comment type="caution">
    <text evidence="10">The sequence shown here is derived from an EMBL/GenBank/DDBJ whole genome shotgun (WGS) entry which is preliminary data.</text>
</comment>
<feature type="region of interest" description="Disordered" evidence="9">
    <location>
        <begin position="66"/>
        <end position="98"/>
    </location>
</feature>
<dbReference type="GO" id="GO:0000978">
    <property type="term" value="F:RNA polymerase II cis-regulatory region sequence-specific DNA binding"/>
    <property type="evidence" value="ECO:0007669"/>
    <property type="project" value="TreeGrafter"/>
</dbReference>
<dbReference type="GO" id="GO:0005634">
    <property type="term" value="C:nucleus"/>
    <property type="evidence" value="ECO:0007669"/>
    <property type="project" value="UniProtKB-SubCell"/>
</dbReference>
<accession>A0AAD7RF57</accession>
<name>A0AAD7RF57_9TELE</name>
<reference evidence="10" key="1">
    <citation type="journal article" date="2023" name="Science">
        <title>Genome structures resolve the early diversification of teleost fishes.</title>
        <authorList>
            <person name="Parey E."/>
            <person name="Louis A."/>
            <person name="Montfort J."/>
            <person name="Bouchez O."/>
            <person name="Roques C."/>
            <person name="Iampietro C."/>
            <person name="Lluch J."/>
            <person name="Castinel A."/>
            <person name="Donnadieu C."/>
            <person name="Desvignes T."/>
            <person name="Floi Bucao C."/>
            <person name="Jouanno E."/>
            <person name="Wen M."/>
            <person name="Mejri S."/>
            <person name="Dirks R."/>
            <person name="Jansen H."/>
            <person name="Henkel C."/>
            <person name="Chen W.J."/>
            <person name="Zahm M."/>
            <person name="Cabau C."/>
            <person name="Klopp C."/>
            <person name="Thompson A.W."/>
            <person name="Robinson-Rechavi M."/>
            <person name="Braasch I."/>
            <person name="Lecointre G."/>
            <person name="Bobe J."/>
            <person name="Postlethwait J.H."/>
            <person name="Berthelot C."/>
            <person name="Roest Crollius H."/>
            <person name="Guiguen Y."/>
        </authorList>
    </citation>
    <scope>NUCLEOTIDE SEQUENCE</scope>
    <source>
        <strain evidence="10">NC1722</strain>
    </source>
</reference>
<dbReference type="EMBL" id="JAINUG010000304">
    <property type="protein sequence ID" value="KAJ8378988.1"/>
    <property type="molecule type" value="Genomic_DNA"/>
</dbReference>
<evidence type="ECO:0000313" key="10">
    <source>
        <dbReference type="EMBL" id="KAJ8378988.1"/>
    </source>
</evidence>
<evidence type="ECO:0000256" key="2">
    <source>
        <dbReference type="ARBA" id="ARBA00022723"/>
    </source>
</evidence>
<protein>
    <submittedName>
        <fullName evidence="10">Uncharacterized protein</fullName>
    </submittedName>
</protein>
<sequence>MMSPVSVVSPGPASLSFPPPLVSGVSLEPASLPFPPPPIADFHSSDTESVTMMSPVSPCRQMSIDYPDVDGPTTPPFPGKGPKDTLNSPPPLQTSEVGFPVDRSTQTTLLPPSAYDPSVSVHFLPQTQIQDHGAGVHAHLFSHLPLHSQQPLRSPYSMMPVGGIQLVPAGLAAYSTFLPVQAGPMQLTIPAVSVLHRSGSPLPSTVSPPRPDGAAPTQHTGMAEPVSGVLPCFPLGQMSMAGLRSLGGPQTLQPLGLEALSVVGVANTSLPSTQLLPQPGLALKTLGLQVLAASPSSQGMPSPQAHVPGIQILNIALPTLIPSLSPLPTAPAAPPCHTEAPVSCPSAAPAAATHPQAAPAVRVSQEAISYSTPQSGKTVGAAIGHSAGSVEQEEVTSPPYPSSSPCRSAPVGGAGAQGPEKRPAFAKRQVTVEYNDASSDDEDRLVIAT</sequence>
<organism evidence="10 11">
    <name type="scientific">Aldrovandia affinis</name>
    <dbReference type="NCBI Taxonomy" id="143900"/>
    <lineage>
        <taxon>Eukaryota</taxon>
        <taxon>Metazoa</taxon>
        <taxon>Chordata</taxon>
        <taxon>Craniata</taxon>
        <taxon>Vertebrata</taxon>
        <taxon>Euteleostomi</taxon>
        <taxon>Actinopterygii</taxon>
        <taxon>Neopterygii</taxon>
        <taxon>Teleostei</taxon>
        <taxon>Notacanthiformes</taxon>
        <taxon>Halosauridae</taxon>
        <taxon>Aldrovandia</taxon>
    </lineage>
</organism>
<dbReference type="PANTHER" id="PTHR45944:SF3">
    <property type="entry name" value="ZINC FINGER PROTEIN 40"/>
    <property type="match status" value="1"/>
</dbReference>
<keyword evidence="8" id="KW-0539">Nucleus</keyword>
<evidence type="ECO:0000256" key="3">
    <source>
        <dbReference type="ARBA" id="ARBA00022737"/>
    </source>
</evidence>
<evidence type="ECO:0000256" key="8">
    <source>
        <dbReference type="ARBA" id="ARBA00023242"/>
    </source>
</evidence>
<keyword evidence="6" id="KW-0805">Transcription regulation</keyword>
<dbReference type="PANTHER" id="PTHR45944">
    <property type="entry name" value="SCHNURRI, ISOFORM F"/>
    <property type="match status" value="1"/>
</dbReference>
<evidence type="ECO:0000256" key="5">
    <source>
        <dbReference type="ARBA" id="ARBA00022833"/>
    </source>
</evidence>
<gene>
    <name evidence="10" type="ORF">AAFF_G00232170</name>
</gene>
<dbReference type="AlphaFoldDB" id="A0AAD7RF57"/>
<keyword evidence="2" id="KW-0479">Metal-binding</keyword>
<keyword evidence="7" id="KW-0804">Transcription</keyword>
<feature type="region of interest" description="Disordered" evidence="9">
    <location>
        <begin position="387"/>
        <end position="449"/>
    </location>
</feature>
<dbReference type="InterPro" id="IPR051969">
    <property type="entry name" value="Zinc-finger_DNA-bd_regulators"/>
</dbReference>
<evidence type="ECO:0000256" key="4">
    <source>
        <dbReference type="ARBA" id="ARBA00022771"/>
    </source>
</evidence>
<keyword evidence="3" id="KW-0677">Repeat</keyword>
<keyword evidence="5" id="KW-0862">Zinc</keyword>